<evidence type="ECO:0000313" key="2">
    <source>
        <dbReference type="Proteomes" id="UP000316476"/>
    </source>
</evidence>
<evidence type="ECO:0000313" key="1">
    <source>
        <dbReference type="EMBL" id="TWU61723.1"/>
    </source>
</evidence>
<comment type="caution">
    <text evidence="1">The sequence shown here is derived from an EMBL/GenBank/DDBJ whole genome shotgun (WGS) entry which is preliminary data.</text>
</comment>
<dbReference type="AlphaFoldDB" id="A0A5C6FMZ1"/>
<accession>A0A5C6FMZ1</accession>
<organism evidence="1 2">
    <name type="scientific">Crateriforma conspicua</name>
    <dbReference type="NCBI Taxonomy" id="2527996"/>
    <lineage>
        <taxon>Bacteria</taxon>
        <taxon>Pseudomonadati</taxon>
        <taxon>Planctomycetota</taxon>
        <taxon>Planctomycetia</taxon>
        <taxon>Planctomycetales</taxon>
        <taxon>Planctomycetaceae</taxon>
        <taxon>Crateriforma</taxon>
    </lineage>
</organism>
<reference evidence="1 2" key="1">
    <citation type="submission" date="2019-02" db="EMBL/GenBank/DDBJ databases">
        <title>Deep-cultivation of Planctomycetes and their phenomic and genomic characterization uncovers novel biology.</title>
        <authorList>
            <person name="Wiegand S."/>
            <person name="Jogler M."/>
            <person name="Boedeker C."/>
            <person name="Pinto D."/>
            <person name="Vollmers J."/>
            <person name="Rivas-Marin E."/>
            <person name="Kohn T."/>
            <person name="Peeters S.H."/>
            <person name="Heuer A."/>
            <person name="Rast P."/>
            <person name="Oberbeckmann S."/>
            <person name="Bunk B."/>
            <person name="Jeske O."/>
            <person name="Meyerdierks A."/>
            <person name="Storesund J.E."/>
            <person name="Kallscheuer N."/>
            <person name="Luecker S."/>
            <person name="Lage O.M."/>
            <person name="Pohl T."/>
            <person name="Merkel B.J."/>
            <person name="Hornburger P."/>
            <person name="Mueller R.-W."/>
            <person name="Bruemmer F."/>
            <person name="Labrenz M."/>
            <person name="Spormann A.M."/>
            <person name="Op Den Camp H."/>
            <person name="Overmann J."/>
            <person name="Amann R."/>
            <person name="Jetten M.S.M."/>
            <person name="Mascher T."/>
            <person name="Medema M.H."/>
            <person name="Devos D.P."/>
            <person name="Kaster A.-K."/>
            <person name="Ovreas L."/>
            <person name="Rohde M."/>
            <person name="Galperin M.Y."/>
            <person name="Jogler C."/>
        </authorList>
    </citation>
    <scope>NUCLEOTIDE SEQUENCE [LARGE SCALE GENOMIC DNA]</scope>
    <source>
        <strain evidence="1 2">V7</strain>
    </source>
</reference>
<protein>
    <submittedName>
        <fullName evidence="1">Uncharacterized protein</fullName>
    </submittedName>
</protein>
<gene>
    <name evidence="1" type="ORF">V7x_34110</name>
</gene>
<proteinExistence type="predicted"/>
<dbReference type="EMBL" id="SJPZ01000002">
    <property type="protein sequence ID" value="TWU61723.1"/>
    <property type="molecule type" value="Genomic_DNA"/>
</dbReference>
<dbReference type="Proteomes" id="UP000316476">
    <property type="component" value="Unassembled WGS sequence"/>
</dbReference>
<name>A0A5C6FMZ1_9PLAN</name>
<sequence>MMRRLVVRLEGRLTSLGAAPWEHVDAKRLAKHLVKYGNELVNV</sequence>